<protein>
    <submittedName>
        <fullName evidence="1">Uncharacterized protein</fullName>
    </submittedName>
</protein>
<keyword evidence="2" id="KW-1185">Reference proteome</keyword>
<organism evidence="1 2">
    <name type="scientific">Trametes sanguinea</name>
    <dbReference type="NCBI Taxonomy" id="158606"/>
    <lineage>
        <taxon>Eukaryota</taxon>
        <taxon>Fungi</taxon>
        <taxon>Dikarya</taxon>
        <taxon>Basidiomycota</taxon>
        <taxon>Agaricomycotina</taxon>
        <taxon>Agaricomycetes</taxon>
        <taxon>Polyporales</taxon>
        <taxon>Polyporaceae</taxon>
        <taxon>Trametes</taxon>
    </lineage>
</organism>
<dbReference type="EMBL" id="JANSHE010007292">
    <property type="protein sequence ID" value="KAJ2962745.1"/>
    <property type="molecule type" value="Genomic_DNA"/>
</dbReference>
<comment type="caution">
    <text evidence="1">The sequence shown here is derived from an EMBL/GenBank/DDBJ whole genome shotgun (WGS) entry which is preliminary data.</text>
</comment>
<accession>A0ACC1MF84</accession>
<reference evidence="1" key="1">
    <citation type="submission" date="2022-08" db="EMBL/GenBank/DDBJ databases">
        <title>Genome Sequence of Pycnoporus sanguineus.</title>
        <authorList>
            <person name="Buettner E."/>
        </authorList>
    </citation>
    <scope>NUCLEOTIDE SEQUENCE</scope>
    <source>
        <strain evidence="1">CG-C14</strain>
    </source>
</reference>
<proteinExistence type="predicted"/>
<evidence type="ECO:0000313" key="2">
    <source>
        <dbReference type="Proteomes" id="UP001144978"/>
    </source>
</evidence>
<dbReference type="Proteomes" id="UP001144978">
    <property type="component" value="Unassembled WGS sequence"/>
</dbReference>
<evidence type="ECO:0000313" key="1">
    <source>
        <dbReference type="EMBL" id="KAJ2962745.1"/>
    </source>
</evidence>
<gene>
    <name evidence="1" type="ORF">NUW54_g14313</name>
</gene>
<name>A0ACC1MF84_9APHY</name>
<sequence>MDQSCLRDINAALIAWGYVNDPRGFLQCFDKQPGRRATQGERHEGVDAEWIQSVEDWLLEGDDILDSMQNFIVSGQLSCLCAEELGRIWGELSAVSFKVQLLMAGIEVRIDLLR</sequence>